<reference evidence="1 2" key="1">
    <citation type="submission" date="2019-03" db="EMBL/GenBank/DDBJ databases">
        <title>Genomic Encyclopedia of Type Strains, Phase IV (KMG-IV): sequencing the most valuable type-strain genomes for metagenomic binning, comparative biology and taxonomic classification.</title>
        <authorList>
            <person name="Goeker M."/>
        </authorList>
    </citation>
    <scope>NUCLEOTIDE SEQUENCE [LARGE SCALE GENOMIC DNA]</scope>
    <source>
        <strain evidence="1 2">DSM 44496</strain>
    </source>
</reference>
<dbReference type="EMBL" id="SNXK01000012">
    <property type="protein sequence ID" value="TDP29797.1"/>
    <property type="molecule type" value="Genomic_DNA"/>
</dbReference>
<proteinExistence type="predicted"/>
<dbReference type="RefSeq" id="WP_133734262.1">
    <property type="nucleotide sequence ID" value="NZ_SNXK01000012.1"/>
</dbReference>
<dbReference type="Proteomes" id="UP000295087">
    <property type="component" value="Unassembled WGS sequence"/>
</dbReference>
<name>A0A4R6NZR6_NOCIG</name>
<gene>
    <name evidence="1" type="ORF">DFR75_11265</name>
</gene>
<accession>A0A4R6NZR6</accession>
<evidence type="ECO:0000313" key="2">
    <source>
        <dbReference type="Proteomes" id="UP000295087"/>
    </source>
</evidence>
<protein>
    <submittedName>
        <fullName evidence="1">Uncharacterized protein</fullName>
    </submittedName>
</protein>
<comment type="caution">
    <text evidence="1">The sequence shown here is derived from an EMBL/GenBank/DDBJ whole genome shotgun (WGS) entry which is preliminary data.</text>
</comment>
<dbReference type="AlphaFoldDB" id="A0A4R6NZR6"/>
<sequence length="133" mass="14803">MTTSELVGSEWESKDGTRGLVVLSEEPAWCGERQFMVKGTVGSTRRRVIGYRGLLAKYRRLDDPPPTVEALQARVAELEAFVTDLAGHGLRFDLNPTMQMGDVGQLYVGFANYLVRADESIRQRAAELLPEES</sequence>
<organism evidence="1 2">
    <name type="scientific">Nocardia ignorata</name>
    <dbReference type="NCBI Taxonomy" id="145285"/>
    <lineage>
        <taxon>Bacteria</taxon>
        <taxon>Bacillati</taxon>
        <taxon>Actinomycetota</taxon>
        <taxon>Actinomycetes</taxon>
        <taxon>Mycobacteriales</taxon>
        <taxon>Nocardiaceae</taxon>
        <taxon>Nocardia</taxon>
    </lineage>
</organism>
<keyword evidence="2" id="KW-1185">Reference proteome</keyword>
<evidence type="ECO:0000313" key="1">
    <source>
        <dbReference type="EMBL" id="TDP29797.1"/>
    </source>
</evidence>